<feature type="compositionally biased region" description="Pro residues" evidence="1">
    <location>
        <begin position="90"/>
        <end position="121"/>
    </location>
</feature>
<name>A0A165MT97_EXIGL</name>
<dbReference type="Proteomes" id="UP000077266">
    <property type="component" value="Unassembled WGS sequence"/>
</dbReference>
<gene>
    <name evidence="2" type="ORF">EXIGLDRAFT_214841</name>
</gene>
<proteinExistence type="predicted"/>
<organism evidence="2 3">
    <name type="scientific">Exidia glandulosa HHB12029</name>
    <dbReference type="NCBI Taxonomy" id="1314781"/>
    <lineage>
        <taxon>Eukaryota</taxon>
        <taxon>Fungi</taxon>
        <taxon>Dikarya</taxon>
        <taxon>Basidiomycota</taxon>
        <taxon>Agaricomycotina</taxon>
        <taxon>Agaricomycetes</taxon>
        <taxon>Auriculariales</taxon>
        <taxon>Exidiaceae</taxon>
        <taxon>Exidia</taxon>
    </lineage>
</organism>
<feature type="region of interest" description="Disordered" evidence="1">
    <location>
        <begin position="84"/>
        <end position="148"/>
    </location>
</feature>
<reference evidence="2 3" key="1">
    <citation type="journal article" date="2016" name="Mol. Biol. Evol.">
        <title>Comparative Genomics of Early-Diverging Mushroom-Forming Fungi Provides Insights into the Origins of Lignocellulose Decay Capabilities.</title>
        <authorList>
            <person name="Nagy L.G."/>
            <person name="Riley R."/>
            <person name="Tritt A."/>
            <person name="Adam C."/>
            <person name="Daum C."/>
            <person name="Floudas D."/>
            <person name="Sun H."/>
            <person name="Yadav J.S."/>
            <person name="Pangilinan J."/>
            <person name="Larsson K.H."/>
            <person name="Matsuura K."/>
            <person name="Barry K."/>
            <person name="Labutti K."/>
            <person name="Kuo R."/>
            <person name="Ohm R.A."/>
            <person name="Bhattacharya S.S."/>
            <person name="Shirouzu T."/>
            <person name="Yoshinaga Y."/>
            <person name="Martin F.M."/>
            <person name="Grigoriev I.V."/>
            <person name="Hibbett D.S."/>
        </authorList>
    </citation>
    <scope>NUCLEOTIDE SEQUENCE [LARGE SCALE GENOMIC DNA]</scope>
    <source>
        <strain evidence="2 3">HHB12029</strain>
    </source>
</reference>
<dbReference type="EMBL" id="KV425907">
    <property type="protein sequence ID" value="KZV99722.1"/>
    <property type="molecule type" value="Genomic_DNA"/>
</dbReference>
<evidence type="ECO:0000256" key="1">
    <source>
        <dbReference type="SAM" id="MobiDB-lite"/>
    </source>
</evidence>
<accession>A0A165MT97</accession>
<dbReference type="InParanoid" id="A0A165MT97"/>
<keyword evidence="3" id="KW-1185">Reference proteome</keyword>
<sequence length="283" mass="31133">MWPIIDPRLRGVYDALSYVCTHKSPSHAQTTFPVPPLPSSSDPHDLLLVQPLRVTTNHTITMTEEYWIAGLAYSPLPGRASPRRRFIKSPFPPLPTSPAQSPPLPSPPMTPNSTTPPPPQRPKSRARHTPVANGHQRQPSNGTGESIQREKRILLRELLPRILATPALEAQPADLSRFSRLQTLALHIFQDPCAFDQDELGRFLAQPIALDALRAFSDAVLDAWARAAPAAIRIPPNSPIRIVDPSAKQDLSNLESSPLELCSAATCACLLWTNMYPEVRGSI</sequence>
<evidence type="ECO:0000313" key="2">
    <source>
        <dbReference type="EMBL" id="KZV99722.1"/>
    </source>
</evidence>
<protein>
    <submittedName>
        <fullName evidence="2">Uncharacterized protein</fullName>
    </submittedName>
</protein>
<feature type="compositionally biased region" description="Polar residues" evidence="1">
    <location>
        <begin position="135"/>
        <end position="146"/>
    </location>
</feature>
<evidence type="ECO:0000313" key="3">
    <source>
        <dbReference type="Proteomes" id="UP000077266"/>
    </source>
</evidence>
<dbReference type="AlphaFoldDB" id="A0A165MT97"/>